<dbReference type="SUPFAM" id="SSF51905">
    <property type="entry name" value="FAD/NAD(P)-binding domain"/>
    <property type="match status" value="1"/>
</dbReference>
<dbReference type="Proteomes" id="UP000601435">
    <property type="component" value="Unassembled WGS sequence"/>
</dbReference>
<dbReference type="GO" id="GO:0070221">
    <property type="term" value="P:sulfide oxidation, using sulfide:quinone oxidoreductase"/>
    <property type="evidence" value="ECO:0007669"/>
    <property type="project" value="TreeGrafter"/>
</dbReference>
<keyword evidence="2" id="KW-1185">Reference proteome</keyword>
<sequence>NSPLANGIGFVDVDKETCQHTQFSNVFSLGDCSSLPTSKTYSAISAQAPVVVHNVLAMLDSKPQNATAAYDGYTACPVLVGGNKLMLAEFNGYTM</sequence>
<feature type="non-terminal residue" evidence="1">
    <location>
        <position position="1"/>
    </location>
</feature>
<dbReference type="EMBL" id="CAJNJA010102608">
    <property type="protein sequence ID" value="CAE7944922.1"/>
    <property type="molecule type" value="Genomic_DNA"/>
</dbReference>
<feature type="non-terminal residue" evidence="1">
    <location>
        <position position="95"/>
    </location>
</feature>
<dbReference type="AlphaFoldDB" id="A0A813CP99"/>
<dbReference type="Gene3D" id="3.50.50.60">
    <property type="entry name" value="FAD/NAD(P)-binding domain"/>
    <property type="match status" value="1"/>
</dbReference>
<evidence type="ECO:0000313" key="2">
    <source>
        <dbReference type="Proteomes" id="UP000601435"/>
    </source>
</evidence>
<dbReference type="GO" id="GO:0071949">
    <property type="term" value="F:FAD binding"/>
    <property type="evidence" value="ECO:0007669"/>
    <property type="project" value="TreeGrafter"/>
</dbReference>
<dbReference type="InterPro" id="IPR036188">
    <property type="entry name" value="FAD/NAD-bd_sf"/>
</dbReference>
<dbReference type="GO" id="GO:0070224">
    <property type="term" value="F:sulfide:quinone oxidoreductase activity"/>
    <property type="evidence" value="ECO:0007669"/>
    <property type="project" value="TreeGrafter"/>
</dbReference>
<name>A0A813CP99_9DINO</name>
<organism evidence="1 2">
    <name type="scientific">Symbiodinium necroappetens</name>
    <dbReference type="NCBI Taxonomy" id="1628268"/>
    <lineage>
        <taxon>Eukaryota</taxon>
        <taxon>Sar</taxon>
        <taxon>Alveolata</taxon>
        <taxon>Dinophyceae</taxon>
        <taxon>Suessiales</taxon>
        <taxon>Symbiodiniaceae</taxon>
        <taxon>Symbiodinium</taxon>
    </lineage>
</organism>
<protein>
    <submittedName>
        <fullName evidence="1">Hmt2 protein</fullName>
    </submittedName>
</protein>
<dbReference type="GO" id="GO:0005739">
    <property type="term" value="C:mitochondrion"/>
    <property type="evidence" value="ECO:0007669"/>
    <property type="project" value="TreeGrafter"/>
</dbReference>
<comment type="caution">
    <text evidence="1">The sequence shown here is derived from an EMBL/GenBank/DDBJ whole genome shotgun (WGS) entry which is preliminary data.</text>
</comment>
<dbReference type="InterPro" id="IPR015904">
    <property type="entry name" value="Sulphide_quinone_reductase"/>
</dbReference>
<dbReference type="PANTHER" id="PTHR10632">
    <property type="entry name" value="SULFIDE:QUINONE OXIDOREDUCTASE"/>
    <property type="match status" value="1"/>
</dbReference>
<proteinExistence type="predicted"/>
<dbReference type="PANTHER" id="PTHR10632:SF2">
    <property type="entry name" value="SULFIDE:QUINONE OXIDOREDUCTASE, MITOCHONDRIAL"/>
    <property type="match status" value="1"/>
</dbReference>
<dbReference type="OrthoDB" id="416048at2759"/>
<evidence type="ECO:0000313" key="1">
    <source>
        <dbReference type="EMBL" id="CAE7944922.1"/>
    </source>
</evidence>
<accession>A0A813CP99</accession>
<gene>
    <name evidence="1" type="primary">hmt2</name>
    <name evidence="1" type="ORF">SNEC2469_LOCUS35448</name>
</gene>
<reference evidence="1" key="1">
    <citation type="submission" date="2021-02" db="EMBL/GenBank/DDBJ databases">
        <authorList>
            <person name="Dougan E. K."/>
            <person name="Rhodes N."/>
            <person name="Thang M."/>
            <person name="Chan C."/>
        </authorList>
    </citation>
    <scope>NUCLEOTIDE SEQUENCE</scope>
</reference>